<evidence type="ECO:0000313" key="3">
    <source>
        <dbReference type="EMBL" id="REG98186.1"/>
    </source>
</evidence>
<reference evidence="3 4" key="1">
    <citation type="submission" date="2018-08" db="EMBL/GenBank/DDBJ databases">
        <title>Genomic Encyclopedia of Archaeal and Bacterial Type Strains, Phase II (KMG-II): from individual species to whole genera.</title>
        <authorList>
            <person name="Goeker M."/>
        </authorList>
    </citation>
    <scope>NUCLEOTIDE SEQUENCE [LARGE SCALE GENOMIC DNA]</scope>
    <source>
        <strain evidence="3 4">DSM 100880</strain>
    </source>
</reference>
<accession>A0A3E0EM23</accession>
<feature type="domain" description="Pesticidal crystal protein Cry22Aa Ig-like" evidence="2">
    <location>
        <begin position="39"/>
        <end position="114"/>
    </location>
</feature>
<evidence type="ECO:0000259" key="2">
    <source>
        <dbReference type="Pfam" id="PF16403"/>
    </source>
</evidence>
<keyword evidence="1" id="KW-0732">Signal</keyword>
<protein>
    <submittedName>
        <fullName evidence="3">Uncharacterized protein DUF5011</fullName>
    </submittedName>
</protein>
<dbReference type="Gene3D" id="2.60.40.10">
    <property type="entry name" value="Immunoglobulins"/>
    <property type="match status" value="1"/>
</dbReference>
<feature type="chain" id="PRO_5017554877" evidence="1">
    <location>
        <begin position="24"/>
        <end position="256"/>
    </location>
</feature>
<dbReference type="EMBL" id="QUNI01000007">
    <property type="protein sequence ID" value="REG98186.1"/>
    <property type="molecule type" value="Genomic_DNA"/>
</dbReference>
<dbReference type="InterPro" id="IPR032179">
    <property type="entry name" value="Cry22Aa_Ig-like"/>
</dbReference>
<dbReference type="Pfam" id="PF16403">
    <property type="entry name" value="Bact_surface_Ig-like"/>
    <property type="match status" value="1"/>
</dbReference>
<evidence type="ECO:0000313" key="4">
    <source>
        <dbReference type="Proteomes" id="UP000257136"/>
    </source>
</evidence>
<dbReference type="InterPro" id="IPR013783">
    <property type="entry name" value="Ig-like_fold"/>
</dbReference>
<comment type="caution">
    <text evidence="3">The sequence shown here is derived from an EMBL/GenBank/DDBJ whole genome shotgun (WGS) entry which is preliminary data.</text>
</comment>
<dbReference type="PROSITE" id="PS51257">
    <property type="entry name" value="PROKAR_LIPOPROTEIN"/>
    <property type="match status" value="1"/>
</dbReference>
<dbReference type="Proteomes" id="UP000257136">
    <property type="component" value="Unassembled WGS sequence"/>
</dbReference>
<name>A0A3E0EM23_9FLAO</name>
<dbReference type="AlphaFoldDB" id="A0A3E0EM23"/>
<sequence>MKNLKKLKIAGITMFFLTLFSCSLEPEIESTITNYPIMTLNGNATVFVPLGGPYTDPGIIATENGAPIKYTSTAVGIYRKATTLDLNKADKYTQTYKATNKDGFSNTITRTVIVYKTGDLVTSIEGVYLSTTKRNNALLNPAQGSSVDMKYVYIWKNTDGTFGVSDAFGGWYDLGRSIGPTSATQGGTIAGNIPSNTFTFPGNPLTNEYFGGVSNITGLEVDPATKTITLKCHWEAPATNGTTPYDFVSTLKQEQL</sequence>
<keyword evidence="4" id="KW-1185">Reference proteome</keyword>
<dbReference type="RefSeq" id="WP_115813665.1">
    <property type="nucleotide sequence ID" value="NZ_QUNI01000007.1"/>
</dbReference>
<feature type="signal peptide" evidence="1">
    <location>
        <begin position="1"/>
        <end position="23"/>
    </location>
</feature>
<organism evidence="3 4">
    <name type="scientific">Flavobacterium aquicola</name>
    <dbReference type="NCBI Taxonomy" id="1682742"/>
    <lineage>
        <taxon>Bacteria</taxon>
        <taxon>Pseudomonadati</taxon>
        <taxon>Bacteroidota</taxon>
        <taxon>Flavobacteriia</taxon>
        <taxon>Flavobacteriales</taxon>
        <taxon>Flavobacteriaceae</taxon>
        <taxon>Flavobacterium</taxon>
    </lineage>
</organism>
<gene>
    <name evidence="3" type="ORF">C8P67_107113</name>
</gene>
<proteinExistence type="predicted"/>
<evidence type="ECO:0000256" key="1">
    <source>
        <dbReference type="SAM" id="SignalP"/>
    </source>
</evidence>
<dbReference type="OrthoDB" id="1423116at2"/>